<dbReference type="SUPFAM" id="SSF56112">
    <property type="entry name" value="Protein kinase-like (PK-like)"/>
    <property type="match status" value="2"/>
</dbReference>
<evidence type="ECO:0000313" key="17">
    <source>
        <dbReference type="Proteomes" id="UP000825002"/>
    </source>
</evidence>
<dbReference type="PIRSF" id="PIRSF000606">
    <property type="entry name" value="Ribsml_S6_kin_2"/>
    <property type="match status" value="1"/>
</dbReference>
<evidence type="ECO:0000256" key="7">
    <source>
        <dbReference type="ARBA" id="ARBA00022741"/>
    </source>
</evidence>
<feature type="domain" description="Protein kinase" evidence="14">
    <location>
        <begin position="213"/>
        <end position="470"/>
    </location>
</feature>
<sequence length="926" mass="104327">LRNKINPIAPCILQTFDTAQQQQQSSVGVHVSSLALGECTNERAIERTSQRASVRPPRRHVAVDNSQHVASSHAELAREVHVTLSKERTVLRQQQLKVEEPSCRGASISMPLANLQPWETHQNLQVYGDPNSGSHEHSSATPSPEERPGSVIPNPEASDQQQQQQSQEAQQTSSNHKQQVTVNDVSADVETTTEIEVSTVTKPDHPHPDSTQFMPLKLLGMGSFARVFLVRKLNGPDAGTLYAMKVLRKATLKFRDRVRSKKERDILAEIQHPFIVKLNYAFQTEGKLFLVLEFLRGGDLFTRLNKEVMFTEEDVKFYMAEILLALTHLHSLGIIYRDLKPENILLDENGHIKLTDFGLSKEALDEKAYSFCGTIEYMCPEVITRQGHSKSADFWSLGVVMFEMLTGVLPFQGANRKETLQQIMKAKLYMPNNISSEAQCLLRCLFKRNPANRLGSGPRGSKDIMDHAFFKTVDFDKLLRKEVTPPFRPAVVRGSAFTLDSASSNREQSPGMPPSANAKELFRGFSFVAPNLLEEEGQLSNAASKEDTGRVVTQNKSLCSIDNMPGQEQQQEINNNNITIDKLTNRAKANILTESPTVNCNRFVRAASLLAEYDFREVIAEGTYSVCRRCIRKDTGQEFACKIINKSKRVCAEEIEILLRFSHHPYIVTLHNVIEDATHAYLFMDYLRSGELLDKIISSKSFTEREASDILQVIASTVKYLHDNGVVHRDLKPSNIMYADSDDPSDLRLCDFGFATQMRAGNGLLMTPCYTASYVAPEVLMHTGYDKACDVWSLGILLYTMLAGYTPFANGTYNTPERILDRIGSGQVDMSSGNWRNVSMHAKDLVQRMLHVDPRVRITINDVLAHPWITDKEMLSKTNLRYEDISSIKENMIKVFKVFHEQISGQFPLKQIDDSLIAKRRAARRN</sequence>
<protein>
    <recommendedName>
        <fullName evidence="2">non-specific serine/threonine protein kinase</fullName>
        <ecNumber evidence="2">2.7.11.1</ecNumber>
    </recommendedName>
</protein>
<dbReference type="SMART" id="SM00133">
    <property type="entry name" value="S_TK_X"/>
    <property type="match status" value="1"/>
</dbReference>
<keyword evidence="6" id="KW-0677">Repeat</keyword>
<dbReference type="PROSITE" id="PS50011">
    <property type="entry name" value="PROTEIN_KINASE_DOM"/>
    <property type="match status" value="2"/>
</dbReference>
<feature type="binding site" evidence="12">
    <location>
        <position position="245"/>
    </location>
    <ligand>
        <name>ATP</name>
        <dbReference type="ChEBI" id="CHEBI:30616"/>
    </ligand>
</feature>
<gene>
    <name evidence="16" type="primary">RPS6KA1</name>
    <name evidence="16" type="ORF">GZH46_01429</name>
</gene>
<evidence type="ECO:0000256" key="3">
    <source>
        <dbReference type="ARBA" id="ARBA00022527"/>
    </source>
</evidence>
<evidence type="ECO:0000256" key="9">
    <source>
        <dbReference type="ARBA" id="ARBA00022840"/>
    </source>
</evidence>
<reference evidence="16 17" key="1">
    <citation type="submission" date="2020-10" db="EMBL/GenBank/DDBJ databases">
        <authorList>
            <person name="Klimov P.B."/>
            <person name="Dyachkov S.M."/>
            <person name="Chetverikov P.E."/>
        </authorList>
    </citation>
    <scope>NUCLEOTIDE SEQUENCE [LARGE SCALE GENOMIC DNA]</scope>
    <source>
        <strain evidence="16">BMOC 18-1129-001#AD2665</strain>
        <tissue evidence="16">Entire mites</tissue>
    </source>
</reference>
<evidence type="ECO:0000256" key="13">
    <source>
        <dbReference type="SAM" id="MobiDB-lite"/>
    </source>
</evidence>
<dbReference type="PROSITE" id="PS00108">
    <property type="entry name" value="PROTEIN_KINASE_ST"/>
    <property type="match status" value="2"/>
</dbReference>
<evidence type="ECO:0000256" key="2">
    <source>
        <dbReference type="ARBA" id="ARBA00012513"/>
    </source>
</evidence>
<dbReference type="InterPro" id="IPR000719">
    <property type="entry name" value="Prot_kinase_dom"/>
</dbReference>
<dbReference type="EC" id="2.7.11.1" evidence="2"/>
<keyword evidence="4" id="KW-0597">Phosphoprotein</keyword>
<evidence type="ECO:0000256" key="10">
    <source>
        <dbReference type="ARBA" id="ARBA00047899"/>
    </source>
</evidence>
<dbReference type="PROSITE" id="PS00107">
    <property type="entry name" value="PROTEIN_KINASE_ATP"/>
    <property type="match status" value="1"/>
</dbReference>
<dbReference type="InterPro" id="IPR011009">
    <property type="entry name" value="Kinase-like_dom_sf"/>
</dbReference>
<dbReference type="Proteomes" id="UP000825002">
    <property type="component" value="Unassembled WGS sequence"/>
</dbReference>
<dbReference type="PROSITE" id="PS51285">
    <property type="entry name" value="AGC_KINASE_CTER"/>
    <property type="match status" value="1"/>
</dbReference>
<evidence type="ECO:0000256" key="8">
    <source>
        <dbReference type="ARBA" id="ARBA00022777"/>
    </source>
</evidence>
<evidence type="ECO:0000256" key="4">
    <source>
        <dbReference type="ARBA" id="ARBA00022553"/>
    </source>
</evidence>
<evidence type="ECO:0000259" key="14">
    <source>
        <dbReference type="PROSITE" id="PS50011"/>
    </source>
</evidence>
<comment type="caution">
    <text evidence="16">The sequence shown here is derived from an EMBL/GenBank/DDBJ whole genome shotgun (WGS) entry which is preliminary data.</text>
</comment>
<keyword evidence="8 16" id="KW-0418">Kinase</keyword>
<comment type="catalytic activity">
    <reaction evidence="10">
        <text>L-threonyl-[protein] + ATP = O-phospho-L-threonyl-[protein] + ADP + H(+)</text>
        <dbReference type="Rhea" id="RHEA:46608"/>
        <dbReference type="Rhea" id="RHEA-COMP:11060"/>
        <dbReference type="Rhea" id="RHEA-COMP:11605"/>
        <dbReference type="ChEBI" id="CHEBI:15378"/>
        <dbReference type="ChEBI" id="CHEBI:30013"/>
        <dbReference type="ChEBI" id="CHEBI:30616"/>
        <dbReference type="ChEBI" id="CHEBI:61977"/>
        <dbReference type="ChEBI" id="CHEBI:456216"/>
        <dbReference type="EC" id="2.7.11.1"/>
    </reaction>
</comment>
<proteinExistence type="inferred from homology"/>
<feature type="compositionally biased region" description="Polar residues" evidence="13">
    <location>
        <begin position="172"/>
        <end position="184"/>
    </location>
</feature>
<keyword evidence="17" id="KW-1185">Reference proteome</keyword>
<evidence type="ECO:0000256" key="11">
    <source>
        <dbReference type="ARBA" id="ARBA00048679"/>
    </source>
</evidence>
<keyword evidence="5" id="KW-0808">Transferase</keyword>
<dbReference type="GO" id="GO:0016301">
    <property type="term" value="F:kinase activity"/>
    <property type="evidence" value="ECO:0007669"/>
    <property type="project" value="UniProtKB-KW"/>
</dbReference>
<feature type="non-terminal residue" evidence="16">
    <location>
        <position position="1"/>
    </location>
</feature>
<evidence type="ECO:0000313" key="16">
    <source>
        <dbReference type="EMBL" id="KAG9510039.1"/>
    </source>
</evidence>
<evidence type="ECO:0000256" key="1">
    <source>
        <dbReference type="ARBA" id="ARBA00009804"/>
    </source>
</evidence>
<accession>A0ABQ7S9C9</accession>
<feature type="domain" description="Protein kinase" evidence="14">
    <location>
        <begin position="613"/>
        <end position="869"/>
    </location>
</feature>
<feature type="compositionally biased region" description="Low complexity" evidence="13">
    <location>
        <begin position="156"/>
        <end position="171"/>
    </location>
</feature>
<keyword evidence="7 12" id="KW-0547">Nucleotide-binding</keyword>
<dbReference type="InterPro" id="IPR016239">
    <property type="entry name" value="Ribosomal_S6_kinase_II"/>
</dbReference>
<dbReference type="PANTHER" id="PTHR24351">
    <property type="entry name" value="RIBOSOMAL PROTEIN S6 KINASE"/>
    <property type="match status" value="1"/>
</dbReference>
<dbReference type="InterPro" id="IPR000961">
    <property type="entry name" value="AGC-kinase_C"/>
</dbReference>
<keyword evidence="3" id="KW-0723">Serine/threonine-protein kinase</keyword>
<dbReference type="SMART" id="SM00220">
    <property type="entry name" value="S_TKc"/>
    <property type="match status" value="2"/>
</dbReference>
<comment type="similarity">
    <text evidence="1">Belongs to the protein kinase superfamily. AGC Ser/Thr protein kinase family. S6 kinase subfamily.</text>
</comment>
<evidence type="ECO:0000256" key="6">
    <source>
        <dbReference type="ARBA" id="ARBA00022737"/>
    </source>
</evidence>
<dbReference type="Gene3D" id="3.30.200.20">
    <property type="entry name" value="Phosphorylase Kinase, domain 1"/>
    <property type="match status" value="2"/>
</dbReference>
<feature type="domain" description="AGC-kinase C-terminal" evidence="15">
    <location>
        <begin position="471"/>
        <end position="537"/>
    </location>
</feature>
<evidence type="ECO:0000259" key="15">
    <source>
        <dbReference type="PROSITE" id="PS51285"/>
    </source>
</evidence>
<dbReference type="EMBL" id="JAIFTH010000251">
    <property type="protein sequence ID" value="KAG9510039.1"/>
    <property type="molecule type" value="Genomic_DNA"/>
</dbReference>
<keyword evidence="9 12" id="KW-0067">ATP-binding</keyword>
<organism evidence="16 17">
    <name type="scientific">Fragariocoptes setiger</name>
    <dbReference type="NCBI Taxonomy" id="1670756"/>
    <lineage>
        <taxon>Eukaryota</taxon>
        <taxon>Metazoa</taxon>
        <taxon>Ecdysozoa</taxon>
        <taxon>Arthropoda</taxon>
        <taxon>Chelicerata</taxon>
        <taxon>Arachnida</taxon>
        <taxon>Acari</taxon>
        <taxon>Acariformes</taxon>
        <taxon>Trombidiformes</taxon>
        <taxon>Prostigmata</taxon>
        <taxon>Eupodina</taxon>
        <taxon>Eriophyoidea</taxon>
        <taxon>Phytoptidae</taxon>
        <taxon>Fragariocoptes</taxon>
    </lineage>
</organism>
<dbReference type="InterPro" id="IPR017441">
    <property type="entry name" value="Protein_kinase_ATP_BS"/>
</dbReference>
<dbReference type="Pfam" id="PF00069">
    <property type="entry name" value="Pkinase"/>
    <property type="match status" value="2"/>
</dbReference>
<feature type="region of interest" description="Disordered" evidence="13">
    <location>
        <begin position="124"/>
        <end position="189"/>
    </location>
</feature>
<evidence type="ECO:0000256" key="12">
    <source>
        <dbReference type="PROSITE-ProRule" id="PRU10141"/>
    </source>
</evidence>
<feature type="region of interest" description="Disordered" evidence="13">
    <location>
        <begin position="47"/>
        <end position="72"/>
    </location>
</feature>
<comment type="catalytic activity">
    <reaction evidence="11">
        <text>L-seryl-[protein] + ATP = O-phospho-L-seryl-[protein] + ADP + H(+)</text>
        <dbReference type="Rhea" id="RHEA:17989"/>
        <dbReference type="Rhea" id="RHEA-COMP:9863"/>
        <dbReference type="Rhea" id="RHEA-COMP:11604"/>
        <dbReference type="ChEBI" id="CHEBI:15378"/>
        <dbReference type="ChEBI" id="CHEBI:29999"/>
        <dbReference type="ChEBI" id="CHEBI:30616"/>
        <dbReference type="ChEBI" id="CHEBI:83421"/>
        <dbReference type="ChEBI" id="CHEBI:456216"/>
        <dbReference type="EC" id="2.7.11.1"/>
    </reaction>
</comment>
<dbReference type="InterPro" id="IPR008271">
    <property type="entry name" value="Ser/Thr_kinase_AS"/>
</dbReference>
<name>A0ABQ7S9C9_9ACAR</name>
<evidence type="ECO:0000256" key="5">
    <source>
        <dbReference type="ARBA" id="ARBA00022679"/>
    </source>
</evidence>
<feature type="compositionally biased region" description="Basic and acidic residues" evidence="13">
    <location>
        <begin position="134"/>
        <end position="148"/>
    </location>
</feature>
<dbReference type="Gene3D" id="1.10.510.10">
    <property type="entry name" value="Transferase(Phosphotransferase) domain 1"/>
    <property type="match status" value="2"/>
</dbReference>